<proteinExistence type="predicted"/>
<accession>A0AAD5S5A6</accession>
<feature type="compositionally biased region" description="Polar residues" evidence="1">
    <location>
        <begin position="1"/>
        <end position="10"/>
    </location>
</feature>
<evidence type="ECO:0000313" key="3">
    <source>
        <dbReference type="Proteomes" id="UP001212841"/>
    </source>
</evidence>
<feature type="region of interest" description="Disordered" evidence="1">
    <location>
        <begin position="118"/>
        <end position="177"/>
    </location>
</feature>
<feature type="compositionally biased region" description="Gly residues" evidence="1">
    <location>
        <begin position="123"/>
        <end position="134"/>
    </location>
</feature>
<feature type="non-terminal residue" evidence="2">
    <location>
        <position position="177"/>
    </location>
</feature>
<protein>
    <submittedName>
        <fullName evidence="2">Uncharacterized protein</fullName>
    </submittedName>
</protein>
<organism evidence="2 3">
    <name type="scientific">Rhizophlyctis rosea</name>
    <dbReference type="NCBI Taxonomy" id="64517"/>
    <lineage>
        <taxon>Eukaryota</taxon>
        <taxon>Fungi</taxon>
        <taxon>Fungi incertae sedis</taxon>
        <taxon>Chytridiomycota</taxon>
        <taxon>Chytridiomycota incertae sedis</taxon>
        <taxon>Chytridiomycetes</taxon>
        <taxon>Rhizophlyctidales</taxon>
        <taxon>Rhizophlyctidaceae</taxon>
        <taxon>Rhizophlyctis</taxon>
    </lineage>
</organism>
<evidence type="ECO:0000313" key="2">
    <source>
        <dbReference type="EMBL" id="KAJ3040846.1"/>
    </source>
</evidence>
<dbReference type="EMBL" id="JADGJD010001528">
    <property type="protein sequence ID" value="KAJ3040846.1"/>
    <property type="molecule type" value="Genomic_DNA"/>
</dbReference>
<evidence type="ECO:0000256" key="1">
    <source>
        <dbReference type="SAM" id="MobiDB-lite"/>
    </source>
</evidence>
<comment type="caution">
    <text evidence="2">The sequence shown here is derived from an EMBL/GenBank/DDBJ whole genome shotgun (WGS) entry which is preliminary data.</text>
</comment>
<feature type="region of interest" description="Disordered" evidence="1">
    <location>
        <begin position="1"/>
        <end position="78"/>
    </location>
</feature>
<sequence>MSRPTSSLGNLLTDPYTPTPPPQTYALKRDATSPNPFPNRSTQNLRSALSRSAYDLTSSPSPPQPSSRSGSPDIATILDRVDRQIRTRLERAEDNLAKSGDGLVRAKLAVKSGSVAHLVDASSGGGGGGGGGSGSRMDLRDDSHSHPINGSNSPRSSSRLDHTSSLSRSDLSTKSKS</sequence>
<keyword evidence="3" id="KW-1185">Reference proteome</keyword>
<feature type="compositionally biased region" description="Low complexity" evidence="1">
    <location>
        <begin position="153"/>
        <end position="177"/>
    </location>
</feature>
<feature type="compositionally biased region" description="Polar residues" evidence="1">
    <location>
        <begin position="32"/>
        <end position="50"/>
    </location>
</feature>
<reference evidence="2" key="1">
    <citation type="submission" date="2020-05" db="EMBL/GenBank/DDBJ databases">
        <title>Phylogenomic resolution of chytrid fungi.</title>
        <authorList>
            <person name="Stajich J.E."/>
            <person name="Amses K."/>
            <person name="Simmons R."/>
            <person name="Seto K."/>
            <person name="Myers J."/>
            <person name="Bonds A."/>
            <person name="Quandt C.A."/>
            <person name="Barry K."/>
            <person name="Liu P."/>
            <person name="Grigoriev I."/>
            <person name="Longcore J.E."/>
            <person name="James T.Y."/>
        </authorList>
    </citation>
    <scope>NUCLEOTIDE SEQUENCE</scope>
    <source>
        <strain evidence="2">JEL0318</strain>
    </source>
</reference>
<name>A0AAD5S5A6_9FUNG</name>
<dbReference type="AlphaFoldDB" id="A0AAD5S5A6"/>
<dbReference type="Proteomes" id="UP001212841">
    <property type="component" value="Unassembled WGS sequence"/>
</dbReference>
<gene>
    <name evidence="2" type="ORF">HK097_002450</name>
</gene>